<dbReference type="AlphaFoldDB" id="A0AAW6HV73"/>
<gene>
    <name evidence="1" type="ORF">LOK82_04185</name>
</gene>
<dbReference type="Proteomes" id="UP001220702">
    <property type="component" value="Unassembled WGS sequence"/>
</dbReference>
<dbReference type="EMBL" id="JAJKGN010000001">
    <property type="protein sequence ID" value="MDC6407894.1"/>
    <property type="molecule type" value="Genomic_DNA"/>
</dbReference>
<proteinExistence type="predicted"/>
<evidence type="ECO:0000313" key="1">
    <source>
        <dbReference type="EMBL" id="MDC6407894.1"/>
    </source>
</evidence>
<sequence length="112" mass="12558">MERINLNYSNLGPDQFERLIVSLCMKIPGVGVQGFAKGPDGGCDAKFIGTAQHYPSDKNQWSGTMIIQAKHTNRFFSSCSDKNFYSEKSSHTVIGEEIPRIKKLRAAKQLDY</sequence>
<comment type="caution">
    <text evidence="1">The sequence shown here is derived from an EMBL/GenBank/DDBJ whole genome shotgun (WGS) entry which is preliminary data.</text>
</comment>
<organism evidence="1 2">
    <name type="scientific">Xylella fastidiosa subsp. multiplex</name>
    <dbReference type="NCBI Taxonomy" id="644357"/>
    <lineage>
        <taxon>Bacteria</taxon>
        <taxon>Pseudomonadati</taxon>
        <taxon>Pseudomonadota</taxon>
        <taxon>Gammaproteobacteria</taxon>
        <taxon>Lysobacterales</taxon>
        <taxon>Lysobacteraceae</taxon>
        <taxon>Xylella</taxon>
    </lineage>
</organism>
<protein>
    <recommendedName>
        <fullName evidence="3">Restriction endonuclease type IV Mrr domain-containing protein</fullName>
    </recommendedName>
</protein>
<dbReference type="RefSeq" id="WP_238842295.1">
    <property type="nucleotide sequence ID" value="NZ_CP136975.1"/>
</dbReference>
<reference evidence="1" key="2">
    <citation type="journal article" date="2023" name="Commun. Biol.">
        <title>Suspicions of two bridgehead invasions of Xylella fastidiosa subsp. multiplex in France.</title>
        <authorList>
            <person name="Dupas E."/>
            <person name="Durand K."/>
            <person name="Rieux A."/>
            <person name="Briand M."/>
            <person name="Pruvost O."/>
            <person name="Cunty A."/>
            <person name="Denance N."/>
            <person name="Donnadieu C."/>
            <person name="Legendre B."/>
            <person name="Lopez-Roques C."/>
            <person name="Cesbron S."/>
            <person name="Ravigne V."/>
            <person name="Jacques M.A."/>
        </authorList>
    </citation>
    <scope>NUCLEOTIDE SEQUENCE</scope>
    <source>
        <strain evidence="1">CFBP8070</strain>
    </source>
</reference>
<evidence type="ECO:0000313" key="2">
    <source>
        <dbReference type="Proteomes" id="UP001220702"/>
    </source>
</evidence>
<name>A0AAW6HV73_XYLFS</name>
<reference evidence="1" key="1">
    <citation type="submission" date="2021-11" db="EMBL/GenBank/DDBJ databases">
        <authorList>
            <person name="Denance N."/>
            <person name="Briand M."/>
            <person name="Dupas E."/>
            <person name="Durand K."/>
            <person name="Legendre B."/>
            <person name="Cunty A."/>
            <person name="Donnadieu C."/>
            <person name="Lopez Roques C."/>
            <person name="Cesbron S."/>
            <person name="Jacques M.A."/>
        </authorList>
    </citation>
    <scope>NUCLEOTIDE SEQUENCE</scope>
    <source>
        <strain evidence="1">CFBP8070</strain>
    </source>
</reference>
<accession>A0AAW6HV73</accession>
<evidence type="ECO:0008006" key="3">
    <source>
        <dbReference type="Google" id="ProtNLM"/>
    </source>
</evidence>